<feature type="compositionally biased region" description="Basic and acidic residues" evidence="1">
    <location>
        <begin position="199"/>
        <end position="209"/>
    </location>
</feature>
<proteinExistence type="predicted"/>
<dbReference type="InterPro" id="IPR036910">
    <property type="entry name" value="HMG_box_dom_sf"/>
</dbReference>
<dbReference type="AlphaFoldDB" id="A0A284RE02"/>
<accession>A0A284RE02</accession>
<gene>
    <name evidence="2" type="ORF">ARMOST_10332</name>
</gene>
<organism evidence="2 3">
    <name type="scientific">Armillaria ostoyae</name>
    <name type="common">Armillaria root rot fungus</name>
    <dbReference type="NCBI Taxonomy" id="47428"/>
    <lineage>
        <taxon>Eukaryota</taxon>
        <taxon>Fungi</taxon>
        <taxon>Dikarya</taxon>
        <taxon>Basidiomycota</taxon>
        <taxon>Agaricomycotina</taxon>
        <taxon>Agaricomycetes</taxon>
        <taxon>Agaricomycetidae</taxon>
        <taxon>Agaricales</taxon>
        <taxon>Marasmiineae</taxon>
        <taxon>Physalacriaceae</taxon>
        <taxon>Armillaria</taxon>
    </lineage>
</organism>
<evidence type="ECO:0000313" key="2">
    <source>
        <dbReference type="EMBL" id="SJL06990.1"/>
    </source>
</evidence>
<dbReference type="OrthoDB" id="3033067at2759"/>
<feature type="region of interest" description="Disordered" evidence="1">
    <location>
        <begin position="437"/>
        <end position="521"/>
    </location>
</feature>
<feature type="compositionally biased region" description="Basic and acidic residues" evidence="1">
    <location>
        <begin position="182"/>
        <end position="192"/>
    </location>
</feature>
<reference evidence="3" key="1">
    <citation type="journal article" date="2017" name="Nat. Ecol. Evol.">
        <title>Genome expansion and lineage-specific genetic innovations in the forest pathogenic fungi Armillaria.</title>
        <authorList>
            <person name="Sipos G."/>
            <person name="Prasanna A.N."/>
            <person name="Walter M.C."/>
            <person name="O'Connor E."/>
            <person name="Balint B."/>
            <person name="Krizsan K."/>
            <person name="Kiss B."/>
            <person name="Hess J."/>
            <person name="Varga T."/>
            <person name="Slot J."/>
            <person name="Riley R."/>
            <person name="Boka B."/>
            <person name="Rigling D."/>
            <person name="Barry K."/>
            <person name="Lee J."/>
            <person name="Mihaltcheva S."/>
            <person name="LaButti K."/>
            <person name="Lipzen A."/>
            <person name="Waldron R."/>
            <person name="Moloney N.M."/>
            <person name="Sperisen C."/>
            <person name="Kredics L."/>
            <person name="Vagvoelgyi C."/>
            <person name="Patrignani A."/>
            <person name="Fitzpatrick D."/>
            <person name="Nagy I."/>
            <person name="Doyle S."/>
            <person name="Anderson J.B."/>
            <person name="Grigoriev I.V."/>
            <person name="Gueldener U."/>
            <person name="Muensterkoetter M."/>
            <person name="Nagy L.G."/>
        </authorList>
    </citation>
    <scope>NUCLEOTIDE SEQUENCE [LARGE SCALE GENOMIC DNA]</scope>
    <source>
        <strain evidence="3">C18/9</strain>
    </source>
</reference>
<dbReference type="OMA" id="QTTHRER"/>
<protein>
    <submittedName>
        <fullName evidence="2">Uncharacterized protein</fullName>
    </submittedName>
</protein>
<dbReference type="EMBL" id="FUEG01000007">
    <property type="protein sequence ID" value="SJL06990.1"/>
    <property type="molecule type" value="Genomic_DNA"/>
</dbReference>
<feature type="compositionally biased region" description="Basic and acidic residues" evidence="1">
    <location>
        <begin position="580"/>
        <end position="589"/>
    </location>
</feature>
<dbReference type="STRING" id="47428.A0A284RE02"/>
<evidence type="ECO:0000256" key="1">
    <source>
        <dbReference type="SAM" id="MobiDB-lite"/>
    </source>
</evidence>
<evidence type="ECO:0000313" key="3">
    <source>
        <dbReference type="Proteomes" id="UP000219338"/>
    </source>
</evidence>
<feature type="compositionally biased region" description="Pro residues" evidence="1">
    <location>
        <begin position="456"/>
        <end position="483"/>
    </location>
</feature>
<keyword evidence="3" id="KW-1185">Reference proteome</keyword>
<sequence>MIRNAKTDLFASMVNPGAFRGARHVFMTEQLPGYAKAKRDGDVRVFCLDVHRRYFKRFPPSLPDNEEPTAEALALVDDSAPVPEKPFPDATKLMPEEFMKAMEDYKAHQHAVKSRVGQIERWLRYHDDLNKNAMARDTDNPYNFVLASLTGHATQKPRRRTAYNLWCKLYGQEVEDELQKMVDRGEVSEKQKPGKRQSMRSDRYNALPDEEKKEWMKRSEDEHTAALVEWEANKNRKALSDPIEIQKCIHNLSQFMHPILDQVAKATNGKLTLLWGGPEPIDGGHLNVISICSGKTLGHGGQNFVDSEKVLYRKVIEPMYARFLKKCYRPEDCQAMALPDNAGLKALEELGLGLKEYEAALADEVEGPNTVGSKASSPSTSSSSTVTSTKPPKGNKSAVVKATKPSGHSGRPSSLPTLSQLLASKSATVAKTGATVPAQIQPASRPPSLAPSLAPSSPPPSRPATPPAASRPPSPLISPPPLPASLLVTSEVASNSTASSRHLAQPSVNTDEAQAPKDTNVAPISTLDSICKPNRFAGVVPSRMVQGRLAPRLRTGQLSIKKRLAGDDPCDGGVTKRRKADGQGDDGPKKKGLKNTVKEPAGAEEPVPLLASIVFPSSAPPWAIKALEMFKSRSFGPDWSQVVYSWVAFQVTNDFDSDDKLSAEGHPECVGQWIARARSQKWRPTYMNLDIVSKFQEPFWTWWANLQPEDRVGGSEDGIEDLECEPDGCPVQIHPSTDVNWECLKTHSGKNGLVSVMAALFFWSAGVEALPQTTHRERARYNEAQKELMFAMGDVSYALQSMLV</sequence>
<feature type="region of interest" description="Disordered" evidence="1">
    <location>
        <begin position="560"/>
        <end position="601"/>
    </location>
</feature>
<feature type="compositionally biased region" description="Polar residues" evidence="1">
    <location>
        <begin position="491"/>
        <end position="512"/>
    </location>
</feature>
<feature type="compositionally biased region" description="Low complexity" evidence="1">
    <location>
        <begin position="373"/>
        <end position="392"/>
    </location>
</feature>
<feature type="region of interest" description="Disordered" evidence="1">
    <location>
        <begin position="367"/>
        <end position="416"/>
    </location>
</feature>
<dbReference type="CDD" id="cd00084">
    <property type="entry name" value="HMG-box_SF"/>
    <property type="match status" value="1"/>
</dbReference>
<dbReference type="Proteomes" id="UP000219338">
    <property type="component" value="Unassembled WGS sequence"/>
</dbReference>
<dbReference type="SUPFAM" id="SSF47095">
    <property type="entry name" value="HMG-box"/>
    <property type="match status" value="1"/>
</dbReference>
<feature type="region of interest" description="Disordered" evidence="1">
    <location>
        <begin position="182"/>
        <end position="209"/>
    </location>
</feature>
<name>A0A284RE02_ARMOS</name>